<dbReference type="OMA" id="KKTPKEC"/>
<dbReference type="RefSeq" id="XP_018270868.1">
    <property type="nucleotide sequence ID" value="XM_018412221.1"/>
</dbReference>
<feature type="region of interest" description="Disordered" evidence="3">
    <location>
        <begin position="67"/>
        <end position="94"/>
    </location>
</feature>
<evidence type="ECO:0000313" key="4">
    <source>
        <dbReference type="EMBL" id="KPV74819.1"/>
    </source>
</evidence>
<evidence type="ECO:0000256" key="1">
    <source>
        <dbReference type="ARBA" id="ARBA00007785"/>
    </source>
</evidence>
<sequence>MSCQGIRAALADCILRSDCVLRSDPPRSPQECLKDHVDELPEECQLLRKSFFECKRGMRHTERISRRKRFRGNEPTQFKVPGKEGLGEGAGAKE</sequence>
<comment type="similarity">
    <text evidence="1">Belongs to the PET191 family.</text>
</comment>
<proteinExistence type="inferred from homology"/>
<accession>A0A194S2R4</accession>
<gene>
    <name evidence="4" type="ORF">RHOBADRAFT_14897</name>
</gene>
<dbReference type="GO" id="GO:0033617">
    <property type="term" value="P:mitochondrial respiratory chain complex IV assembly"/>
    <property type="evidence" value="ECO:0007669"/>
    <property type="project" value="TreeGrafter"/>
</dbReference>
<dbReference type="AlphaFoldDB" id="A0A194S2R4"/>
<dbReference type="GO" id="GO:0005739">
    <property type="term" value="C:mitochondrion"/>
    <property type="evidence" value="ECO:0007669"/>
    <property type="project" value="TreeGrafter"/>
</dbReference>
<dbReference type="InterPro" id="IPR018793">
    <property type="entry name" value="Cyt_c_oxidase_assmbl_Pet191"/>
</dbReference>
<dbReference type="GeneID" id="28972670"/>
<reference evidence="4 5" key="1">
    <citation type="journal article" date="2015" name="Front. Microbiol.">
        <title>Genome sequence of the plant growth promoting endophytic yeast Rhodotorula graminis WP1.</title>
        <authorList>
            <person name="Firrincieli A."/>
            <person name="Otillar R."/>
            <person name="Salamov A."/>
            <person name="Schmutz J."/>
            <person name="Khan Z."/>
            <person name="Redman R.S."/>
            <person name="Fleck N.D."/>
            <person name="Lindquist E."/>
            <person name="Grigoriev I.V."/>
            <person name="Doty S.L."/>
        </authorList>
    </citation>
    <scope>NUCLEOTIDE SEQUENCE [LARGE SCALE GENOMIC DNA]</scope>
    <source>
        <strain evidence="4 5">WP1</strain>
    </source>
</reference>
<keyword evidence="5" id="KW-1185">Reference proteome</keyword>
<feature type="compositionally biased region" description="Basic and acidic residues" evidence="3">
    <location>
        <begin position="81"/>
        <end position="94"/>
    </location>
</feature>
<evidence type="ECO:0000256" key="3">
    <source>
        <dbReference type="SAM" id="MobiDB-lite"/>
    </source>
</evidence>
<evidence type="ECO:0000256" key="2">
    <source>
        <dbReference type="ARBA" id="ARBA00023157"/>
    </source>
</evidence>
<keyword evidence="2" id="KW-1015">Disulfide bond</keyword>
<evidence type="ECO:0008006" key="6">
    <source>
        <dbReference type="Google" id="ProtNLM"/>
    </source>
</evidence>
<dbReference type="STRING" id="578459.A0A194S2R4"/>
<name>A0A194S2R4_RHOGW</name>
<dbReference type="PANTHER" id="PTHR28627">
    <property type="entry name" value="CYTOCHROME C OXIDASE ASSEMBLY FACTOR 5"/>
    <property type="match status" value="1"/>
</dbReference>
<dbReference type="Proteomes" id="UP000053890">
    <property type="component" value="Unassembled WGS sequence"/>
</dbReference>
<dbReference type="OrthoDB" id="282149at2759"/>
<evidence type="ECO:0000313" key="5">
    <source>
        <dbReference type="Proteomes" id="UP000053890"/>
    </source>
</evidence>
<dbReference type="EMBL" id="KQ474079">
    <property type="protein sequence ID" value="KPV74819.1"/>
    <property type="molecule type" value="Genomic_DNA"/>
</dbReference>
<dbReference type="Pfam" id="PF10203">
    <property type="entry name" value="Pet191_N"/>
    <property type="match status" value="1"/>
</dbReference>
<organism evidence="4 5">
    <name type="scientific">Rhodotorula graminis (strain WP1)</name>
    <dbReference type="NCBI Taxonomy" id="578459"/>
    <lineage>
        <taxon>Eukaryota</taxon>
        <taxon>Fungi</taxon>
        <taxon>Dikarya</taxon>
        <taxon>Basidiomycota</taxon>
        <taxon>Pucciniomycotina</taxon>
        <taxon>Microbotryomycetes</taxon>
        <taxon>Sporidiobolales</taxon>
        <taxon>Sporidiobolaceae</taxon>
        <taxon>Rhodotorula</taxon>
    </lineage>
</organism>
<dbReference type="PANTHER" id="PTHR28627:SF1">
    <property type="entry name" value="CYTOCHROME C OXIDASE ASSEMBLY FACTOR 5"/>
    <property type="match status" value="1"/>
</dbReference>
<protein>
    <recommendedName>
        <fullName evidence="6">Cytochrome c oxidase assembly factor 5</fullName>
    </recommendedName>
</protein>